<dbReference type="PANTHER" id="PTHR30482:SF10">
    <property type="entry name" value="HIGH-AFFINITY BRANCHED-CHAIN AMINO ACID TRANSPORT PROTEIN BRAE"/>
    <property type="match status" value="1"/>
</dbReference>
<evidence type="ECO:0000256" key="2">
    <source>
        <dbReference type="ARBA" id="ARBA00022475"/>
    </source>
</evidence>
<dbReference type="PANTHER" id="PTHR30482">
    <property type="entry name" value="HIGH-AFFINITY BRANCHED-CHAIN AMINO ACID TRANSPORT SYSTEM PERMEASE"/>
    <property type="match status" value="1"/>
</dbReference>
<dbReference type="PATRIC" id="fig|1244869.3.peg.1308"/>
<evidence type="ECO:0000256" key="4">
    <source>
        <dbReference type="ARBA" id="ARBA00022989"/>
    </source>
</evidence>
<organism evidence="7 8">
    <name type="scientific">Paramagnetospirillum caucaseum</name>
    <dbReference type="NCBI Taxonomy" id="1244869"/>
    <lineage>
        <taxon>Bacteria</taxon>
        <taxon>Pseudomonadati</taxon>
        <taxon>Pseudomonadota</taxon>
        <taxon>Alphaproteobacteria</taxon>
        <taxon>Rhodospirillales</taxon>
        <taxon>Magnetospirillaceae</taxon>
        <taxon>Paramagnetospirillum</taxon>
    </lineage>
</organism>
<dbReference type="Proteomes" id="UP000011744">
    <property type="component" value="Unassembled WGS sequence"/>
</dbReference>
<dbReference type="RefSeq" id="WP_008615626.1">
    <property type="nucleotide sequence ID" value="NZ_AONQ01000012.1"/>
</dbReference>
<dbReference type="EMBL" id="AONQ01000012">
    <property type="protein sequence ID" value="EME70861.1"/>
    <property type="molecule type" value="Genomic_DNA"/>
</dbReference>
<evidence type="ECO:0000256" key="1">
    <source>
        <dbReference type="ARBA" id="ARBA00004651"/>
    </source>
</evidence>
<evidence type="ECO:0000256" key="5">
    <source>
        <dbReference type="ARBA" id="ARBA00023136"/>
    </source>
</evidence>
<comment type="caution">
    <text evidence="7">The sequence shown here is derived from an EMBL/GenBank/DDBJ whole genome shotgun (WGS) entry which is preliminary data.</text>
</comment>
<dbReference type="InterPro" id="IPR043428">
    <property type="entry name" value="LivM-like"/>
</dbReference>
<dbReference type="InterPro" id="IPR001851">
    <property type="entry name" value="ABC_transp_permease"/>
</dbReference>
<comment type="subcellular location">
    <subcellularLocation>
        <location evidence="1">Cell membrane</location>
        <topology evidence="1">Multi-pass membrane protein</topology>
    </subcellularLocation>
</comment>
<feature type="transmembrane region" description="Helical" evidence="6">
    <location>
        <begin position="159"/>
        <end position="179"/>
    </location>
</feature>
<gene>
    <name evidence="7" type="ORF">H261_06504</name>
</gene>
<dbReference type="GO" id="GO:0005886">
    <property type="term" value="C:plasma membrane"/>
    <property type="evidence" value="ECO:0007669"/>
    <property type="project" value="UniProtKB-SubCell"/>
</dbReference>
<evidence type="ECO:0000313" key="8">
    <source>
        <dbReference type="Proteomes" id="UP000011744"/>
    </source>
</evidence>
<protein>
    <submittedName>
        <fullName evidence="7">ABC-type branched-chain amino acid transport system protein</fullName>
    </submittedName>
</protein>
<dbReference type="GO" id="GO:0015658">
    <property type="term" value="F:branched-chain amino acid transmembrane transporter activity"/>
    <property type="evidence" value="ECO:0007669"/>
    <property type="project" value="InterPro"/>
</dbReference>
<dbReference type="CDD" id="cd06581">
    <property type="entry name" value="TM_PBP1_LivM_like"/>
    <property type="match status" value="1"/>
</dbReference>
<proteinExistence type="predicted"/>
<evidence type="ECO:0000256" key="3">
    <source>
        <dbReference type="ARBA" id="ARBA00022692"/>
    </source>
</evidence>
<keyword evidence="3 6" id="KW-0812">Transmembrane</keyword>
<accession>M2YCY9</accession>
<evidence type="ECO:0000313" key="7">
    <source>
        <dbReference type="EMBL" id="EME70861.1"/>
    </source>
</evidence>
<keyword evidence="5 6" id="KW-0472">Membrane</keyword>
<dbReference type="Pfam" id="PF02653">
    <property type="entry name" value="BPD_transp_2"/>
    <property type="match status" value="1"/>
</dbReference>
<keyword evidence="8" id="KW-1185">Reference proteome</keyword>
<sequence>MSRQAILLGLLLAAFALAPLVAGPYLLSVLVVVMYFAYVGQAWNIMMGFAGQLSLGHTLYVGLGAYTAAALFVHLGVPAVFGLFASVAVAALAGGVVGSLGFRFGVKGVYFALLTIAFAEFTRILFEHIPGLGGPGGLFLPVGDRSGIDLVHLRGHPLMFYYLILAMTAGIFLLCRRLVRSRLGYTWLAVREDQEAAAALGINVFRAKLAAVMLSAGLTALGGVFFAFYYNNLFPNQAFGMNRSIEIILAPIVGGLGTLFGPILGALILTPLGEGITMATEAMGFKAAGIKQLCYGLALLAIVKFLPDGVWPWARARLGLEPGDGDGEDDR</sequence>
<name>M2YCY9_9PROT</name>
<evidence type="ECO:0000256" key="6">
    <source>
        <dbReference type="SAM" id="Phobius"/>
    </source>
</evidence>
<keyword evidence="4 6" id="KW-1133">Transmembrane helix</keyword>
<feature type="transmembrane region" description="Helical" evidence="6">
    <location>
        <begin position="83"/>
        <end position="102"/>
    </location>
</feature>
<reference evidence="7 8" key="1">
    <citation type="journal article" date="2014" name="Genome Announc.">
        <title>Draft Genome Sequence of Magnetospirillum sp. Strain SO-1, a Freshwater Magnetotactic Bacterium Isolated from the Ol'khovka River, Russia.</title>
        <authorList>
            <person name="Grouzdev D.S."/>
            <person name="Dziuba M.V."/>
            <person name="Sukhacheva M.S."/>
            <person name="Mardanov A.V."/>
            <person name="Beletskiy A.V."/>
            <person name="Kuznetsov B.B."/>
            <person name="Skryabin K.G."/>
        </authorList>
    </citation>
    <scope>NUCLEOTIDE SEQUENCE [LARGE SCALE GENOMIC DNA]</scope>
    <source>
        <strain evidence="7 8">SO-1</strain>
    </source>
</reference>
<feature type="transmembrane region" description="Helical" evidence="6">
    <location>
        <begin position="209"/>
        <end position="228"/>
    </location>
</feature>
<dbReference type="OrthoDB" id="9804361at2"/>
<keyword evidence="2" id="KW-1003">Cell membrane</keyword>
<feature type="transmembrane region" description="Helical" evidence="6">
    <location>
        <begin position="109"/>
        <end position="126"/>
    </location>
</feature>
<feature type="transmembrane region" description="Helical" evidence="6">
    <location>
        <begin position="248"/>
        <end position="272"/>
    </location>
</feature>
<dbReference type="eggNOG" id="COG4177">
    <property type="taxonomic scope" value="Bacteria"/>
</dbReference>
<dbReference type="STRING" id="1244869.H261_06504"/>
<dbReference type="AlphaFoldDB" id="M2YCY9"/>
<feature type="transmembrane region" description="Helical" evidence="6">
    <location>
        <begin position="58"/>
        <end position="77"/>
    </location>
</feature>